<feature type="coiled-coil region" evidence="1">
    <location>
        <begin position="613"/>
        <end position="647"/>
    </location>
</feature>
<keyword evidence="1" id="KW-0175">Coiled coil</keyword>
<comment type="caution">
    <text evidence="2">The sequence shown here is derived from an EMBL/GenBank/DDBJ whole genome shotgun (WGS) entry which is preliminary data.</text>
</comment>
<gene>
    <name evidence="2" type="ORF">BJ875DRAFT_441280</name>
</gene>
<protein>
    <submittedName>
        <fullName evidence="2">Uncharacterized protein</fullName>
    </submittedName>
</protein>
<feature type="coiled-coil region" evidence="1">
    <location>
        <begin position="95"/>
        <end position="122"/>
    </location>
</feature>
<dbReference type="Gene3D" id="1.10.287.1490">
    <property type="match status" value="1"/>
</dbReference>
<reference evidence="2" key="1">
    <citation type="journal article" date="2021" name="IMA Fungus">
        <title>Genomic characterization of three marine fungi, including Emericellopsis atlantica sp. nov. with signatures of a generalist lifestyle and marine biomass degradation.</title>
        <authorList>
            <person name="Hagestad O.C."/>
            <person name="Hou L."/>
            <person name="Andersen J.H."/>
            <person name="Hansen E.H."/>
            <person name="Altermark B."/>
            <person name="Li C."/>
            <person name="Kuhnert E."/>
            <person name="Cox R.J."/>
            <person name="Crous P.W."/>
            <person name="Spatafora J.W."/>
            <person name="Lail K."/>
            <person name="Amirebrahimi M."/>
            <person name="Lipzen A."/>
            <person name="Pangilinan J."/>
            <person name="Andreopoulos W."/>
            <person name="Hayes R.D."/>
            <person name="Ng V."/>
            <person name="Grigoriev I.V."/>
            <person name="Jackson S.A."/>
            <person name="Sutton T.D.S."/>
            <person name="Dobson A.D.W."/>
            <person name="Rama T."/>
        </authorList>
    </citation>
    <scope>NUCLEOTIDE SEQUENCE</scope>
    <source>
        <strain evidence="2">TRa018bII</strain>
    </source>
</reference>
<dbReference type="AlphaFoldDB" id="A0A9P8C5P7"/>
<proteinExistence type="predicted"/>
<evidence type="ECO:0000313" key="2">
    <source>
        <dbReference type="EMBL" id="KAG9234450.1"/>
    </source>
</evidence>
<name>A0A9P8C5P7_9HELO</name>
<keyword evidence="3" id="KW-1185">Reference proteome</keyword>
<accession>A0A9P8C5P7</accession>
<dbReference type="Proteomes" id="UP000824998">
    <property type="component" value="Unassembled WGS sequence"/>
</dbReference>
<feature type="coiled-coil region" evidence="1">
    <location>
        <begin position="149"/>
        <end position="219"/>
    </location>
</feature>
<feature type="coiled-coil region" evidence="1">
    <location>
        <begin position="484"/>
        <end position="586"/>
    </location>
</feature>
<sequence length="728" mass="83882">MLKRTASDKQKKVSSPLTIQSLVIRPQASSELASQQERPAKSAARRLKDRIFNRDVKDQKLVEAAPENTIQTPTLVVTSLNAPSHHQNDVINRLRRKLVSDKEESDKRLADLSEEHAREIRKLEGTHTNVVERLSELIKELTTHSAQNIALLQHEKDELAKDHENDNEDWKEEKKHTLKKWSKQVGDLSAKNAQLENESVARKNRIEELEQRNKELSTEPSLSVQPLQHTISILGKQIQDPQNECKVNKVKLAGQEDRINSEVENAVRKSVVAENYQQAIRLLQDKISILEESDVQNREIKLLMNQKHDKFKKGIEQQHQELAEASMSLIESLQENSERIDDIKKLIKMRDELIEGNNSIAAMRTPIQNAAEDNLVSIQAEQLLPKDKMIHIERQNVAKPSDTICALRKEVRDLRFSSKALTAKTKNCEDLKEKLSAERAEFYDLQLAMVQGTILMVKSNKTIQTHFSLWNEANVKEYGDLRPFQFMNDQIDHLTRENARLKAQAVQPPPPPPRSCTKKLKSKIDQLKEDLQLKTVKLESVVKEVVKKDKILKERREKISSQAADLRAIRKELDPVKKQLRKLQADSDKGSVEAQKRCTKEKEKALLICQESLSKYQQEESERQDEANELQEQVVNLTSRVDTLAANLNQAKSLWEKFRPFVEIGAHIRNRYLEKRKPRYEQNNSLIKLGNFAAHGSFPMEDALLYEPDLPVCPRLDFEHYEREYGIN</sequence>
<evidence type="ECO:0000256" key="1">
    <source>
        <dbReference type="SAM" id="Coils"/>
    </source>
</evidence>
<dbReference type="EMBL" id="MU251463">
    <property type="protein sequence ID" value="KAG9234450.1"/>
    <property type="molecule type" value="Genomic_DNA"/>
</dbReference>
<evidence type="ECO:0000313" key="3">
    <source>
        <dbReference type="Proteomes" id="UP000824998"/>
    </source>
</evidence>
<organism evidence="2 3">
    <name type="scientific">Amylocarpus encephaloides</name>
    <dbReference type="NCBI Taxonomy" id="45428"/>
    <lineage>
        <taxon>Eukaryota</taxon>
        <taxon>Fungi</taxon>
        <taxon>Dikarya</taxon>
        <taxon>Ascomycota</taxon>
        <taxon>Pezizomycotina</taxon>
        <taxon>Leotiomycetes</taxon>
        <taxon>Helotiales</taxon>
        <taxon>Helotiales incertae sedis</taxon>
        <taxon>Amylocarpus</taxon>
    </lineage>
</organism>